<dbReference type="InterPro" id="IPR018309">
    <property type="entry name" value="Tscrpt_reg_PadR_C"/>
</dbReference>
<dbReference type="RefSeq" id="WP_386764640.1">
    <property type="nucleotide sequence ID" value="NZ_JBHSTI010000008.1"/>
</dbReference>
<comment type="caution">
    <text evidence="3">The sequence shown here is derived from an EMBL/GenBank/DDBJ whole genome shotgun (WGS) entry which is preliminary data.</text>
</comment>
<feature type="domain" description="Transcription regulator PadR C-terminal" evidence="2">
    <location>
        <begin position="94"/>
        <end position="175"/>
    </location>
</feature>
<dbReference type="Pfam" id="PF03551">
    <property type="entry name" value="PadR"/>
    <property type="match status" value="1"/>
</dbReference>
<gene>
    <name evidence="3" type="ORF">ACFQGU_05840</name>
</gene>
<accession>A0ABW1SYQ6</accession>
<reference evidence="4" key="1">
    <citation type="journal article" date="2019" name="Int. J. Syst. Evol. Microbiol.">
        <title>The Global Catalogue of Microorganisms (GCM) 10K type strain sequencing project: providing services to taxonomists for standard genome sequencing and annotation.</title>
        <authorList>
            <consortium name="The Broad Institute Genomics Platform"/>
            <consortium name="The Broad Institute Genome Sequencing Center for Infectious Disease"/>
            <person name="Wu L."/>
            <person name="Ma J."/>
        </authorList>
    </citation>
    <scope>NUCLEOTIDE SEQUENCE [LARGE SCALE GENOMIC DNA]</scope>
    <source>
        <strain evidence="4">CGMCC 4.7317</strain>
    </source>
</reference>
<dbReference type="Pfam" id="PF10400">
    <property type="entry name" value="Vir_act_alpha_C"/>
    <property type="match status" value="1"/>
</dbReference>
<proteinExistence type="predicted"/>
<evidence type="ECO:0000313" key="3">
    <source>
        <dbReference type="EMBL" id="MFC6237389.1"/>
    </source>
</evidence>
<sequence>MSRQQTTELAVLGALSVQPMSGYAVRAAITETLGHFWSESFGQIYPTLARLESEALIVRDADGKTSGSTFRLTPSGRERLVDLLREPITAAPPRNGTLLRLFFGGLLGVEECRAILTEARSRAVAQLAALDAIRHGLEAETAADPDARYRLVTVLAGQHSARAAIAWADESLALLAG</sequence>
<dbReference type="InterPro" id="IPR005149">
    <property type="entry name" value="Tscrpt_reg_PadR_N"/>
</dbReference>
<organism evidence="3 4">
    <name type="scientific">Longivirga aurantiaca</name>
    <dbReference type="NCBI Taxonomy" id="1837743"/>
    <lineage>
        <taxon>Bacteria</taxon>
        <taxon>Bacillati</taxon>
        <taxon>Actinomycetota</taxon>
        <taxon>Actinomycetes</taxon>
        <taxon>Sporichthyales</taxon>
        <taxon>Sporichthyaceae</taxon>
        <taxon>Longivirga</taxon>
    </lineage>
</organism>
<dbReference type="Gene3D" id="6.10.140.190">
    <property type="match status" value="1"/>
</dbReference>
<evidence type="ECO:0000259" key="2">
    <source>
        <dbReference type="Pfam" id="PF10400"/>
    </source>
</evidence>
<dbReference type="PANTHER" id="PTHR43252">
    <property type="entry name" value="TRANSCRIPTIONAL REGULATOR YQJI"/>
    <property type="match status" value="1"/>
</dbReference>
<dbReference type="Gene3D" id="1.10.10.10">
    <property type="entry name" value="Winged helix-like DNA-binding domain superfamily/Winged helix DNA-binding domain"/>
    <property type="match status" value="1"/>
</dbReference>
<evidence type="ECO:0000313" key="4">
    <source>
        <dbReference type="Proteomes" id="UP001596138"/>
    </source>
</evidence>
<dbReference type="Proteomes" id="UP001596138">
    <property type="component" value="Unassembled WGS sequence"/>
</dbReference>
<protein>
    <submittedName>
        <fullName evidence="3">Helix-turn-helix transcriptional regulator</fullName>
    </submittedName>
</protein>
<dbReference type="InterPro" id="IPR036388">
    <property type="entry name" value="WH-like_DNA-bd_sf"/>
</dbReference>
<name>A0ABW1SYQ6_9ACTN</name>
<evidence type="ECO:0000259" key="1">
    <source>
        <dbReference type="Pfam" id="PF03551"/>
    </source>
</evidence>
<dbReference type="SUPFAM" id="SSF46785">
    <property type="entry name" value="Winged helix' DNA-binding domain"/>
    <property type="match status" value="1"/>
</dbReference>
<feature type="domain" description="Transcription regulator PadR N-terminal" evidence="1">
    <location>
        <begin position="11"/>
        <end position="80"/>
    </location>
</feature>
<keyword evidence="4" id="KW-1185">Reference proteome</keyword>
<dbReference type="EMBL" id="JBHSTI010000008">
    <property type="protein sequence ID" value="MFC6237389.1"/>
    <property type="molecule type" value="Genomic_DNA"/>
</dbReference>
<dbReference type="InterPro" id="IPR036390">
    <property type="entry name" value="WH_DNA-bd_sf"/>
</dbReference>
<dbReference type="PANTHER" id="PTHR43252:SF6">
    <property type="entry name" value="NEGATIVE TRANSCRIPTION REGULATOR PADR"/>
    <property type="match status" value="1"/>
</dbReference>